<keyword evidence="5" id="KW-1185">Reference proteome</keyword>
<dbReference type="AlphaFoldDB" id="A0A4W6BK50"/>
<proteinExistence type="predicted"/>
<dbReference type="PROSITE" id="PS00615">
    <property type="entry name" value="C_TYPE_LECTIN_1"/>
    <property type="match status" value="1"/>
</dbReference>
<evidence type="ECO:0000256" key="2">
    <source>
        <dbReference type="SAM" id="Phobius"/>
    </source>
</evidence>
<dbReference type="InParanoid" id="A0A4W6BK50"/>
<dbReference type="CDD" id="cd00037">
    <property type="entry name" value="CLECT"/>
    <property type="match status" value="1"/>
</dbReference>
<name>A0A4W6BK50_LATCA</name>
<dbReference type="Proteomes" id="UP000314980">
    <property type="component" value="Unassembled WGS sequence"/>
</dbReference>
<keyword evidence="2" id="KW-0812">Transmembrane</keyword>
<dbReference type="SMART" id="SM00034">
    <property type="entry name" value="CLECT"/>
    <property type="match status" value="1"/>
</dbReference>
<dbReference type="PANTHER" id="PTHR22803">
    <property type="entry name" value="MANNOSE, PHOSPHOLIPASE, LECTIN RECEPTOR RELATED"/>
    <property type="match status" value="1"/>
</dbReference>
<evidence type="ECO:0000313" key="4">
    <source>
        <dbReference type="Ensembl" id="ENSLCAP00010001126.1"/>
    </source>
</evidence>
<keyword evidence="2" id="KW-0472">Membrane</keyword>
<dbReference type="InterPro" id="IPR050111">
    <property type="entry name" value="C-type_lectin/snaclec_domain"/>
</dbReference>
<dbReference type="InterPro" id="IPR016186">
    <property type="entry name" value="C-type_lectin-like/link_sf"/>
</dbReference>
<dbReference type="InterPro" id="IPR016187">
    <property type="entry name" value="CTDL_fold"/>
</dbReference>
<dbReference type="Gene3D" id="3.10.100.10">
    <property type="entry name" value="Mannose-Binding Protein A, subunit A"/>
    <property type="match status" value="1"/>
</dbReference>
<dbReference type="GeneTree" id="ENSGT00940000161814"/>
<dbReference type="Ensembl" id="ENSLCAT00010001185.1">
    <property type="protein sequence ID" value="ENSLCAP00010001126.1"/>
    <property type="gene ID" value="ENSLCAG00010000700.1"/>
</dbReference>
<protein>
    <recommendedName>
        <fullName evidence="3">C-type lectin domain-containing protein</fullName>
    </recommendedName>
</protein>
<evidence type="ECO:0000313" key="5">
    <source>
        <dbReference type="Proteomes" id="UP000314980"/>
    </source>
</evidence>
<feature type="transmembrane region" description="Helical" evidence="2">
    <location>
        <begin position="34"/>
        <end position="51"/>
    </location>
</feature>
<sequence length="205" mass="23793">MHCLSSVPHSVRDDEISHDIYELLCLSFPTVKMLTVWVLVCAMMALTRAVALPEEKAKKDDQAETDLVKRTYYGCSSGWSRFNRRCFHFVPKPMTWAQAERNCRSMRGNLASVHSVQEYHKIQKLIMKATHGYKPTWIGGSDAQEDTVWLWSDGTTFHYSNWCRGEPNNYFGWQNCIQINYGDQKCWDDLQCNRRLPSICAKKAQ</sequence>
<organism evidence="4 5">
    <name type="scientific">Lates calcarifer</name>
    <name type="common">Barramundi</name>
    <name type="synonym">Holocentrus calcarifer</name>
    <dbReference type="NCBI Taxonomy" id="8187"/>
    <lineage>
        <taxon>Eukaryota</taxon>
        <taxon>Metazoa</taxon>
        <taxon>Chordata</taxon>
        <taxon>Craniata</taxon>
        <taxon>Vertebrata</taxon>
        <taxon>Euteleostomi</taxon>
        <taxon>Actinopterygii</taxon>
        <taxon>Neopterygii</taxon>
        <taxon>Teleostei</taxon>
        <taxon>Neoteleostei</taxon>
        <taxon>Acanthomorphata</taxon>
        <taxon>Carangaria</taxon>
        <taxon>Carangaria incertae sedis</taxon>
        <taxon>Centropomidae</taxon>
        <taxon>Lates</taxon>
    </lineage>
</organism>
<dbReference type="Pfam" id="PF00059">
    <property type="entry name" value="Lectin_C"/>
    <property type="match status" value="1"/>
</dbReference>
<dbReference type="FunCoup" id="A0A4W6BK50">
    <property type="interactions" value="813"/>
</dbReference>
<feature type="domain" description="C-type lectin" evidence="3">
    <location>
        <begin position="82"/>
        <end position="201"/>
    </location>
</feature>
<keyword evidence="2" id="KW-1133">Transmembrane helix</keyword>
<dbReference type="SUPFAM" id="SSF56436">
    <property type="entry name" value="C-type lectin-like"/>
    <property type="match status" value="1"/>
</dbReference>
<dbReference type="PROSITE" id="PS50041">
    <property type="entry name" value="C_TYPE_LECTIN_2"/>
    <property type="match status" value="1"/>
</dbReference>
<dbReference type="InterPro" id="IPR001304">
    <property type="entry name" value="C-type_lectin-like"/>
</dbReference>
<reference evidence="4" key="2">
    <citation type="submission" date="2025-08" db="UniProtKB">
        <authorList>
            <consortium name="Ensembl"/>
        </authorList>
    </citation>
    <scope>IDENTIFICATION</scope>
</reference>
<reference evidence="4" key="3">
    <citation type="submission" date="2025-09" db="UniProtKB">
        <authorList>
            <consortium name="Ensembl"/>
        </authorList>
    </citation>
    <scope>IDENTIFICATION</scope>
</reference>
<dbReference type="InterPro" id="IPR018378">
    <property type="entry name" value="C-type_lectin_CS"/>
</dbReference>
<evidence type="ECO:0000259" key="3">
    <source>
        <dbReference type="PROSITE" id="PS50041"/>
    </source>
</evidence>
<keyword evidence="1" id="KW-1015">Disulfide bond</keyword>
<dbReference type="PRINTS" id="PR01504">
    <property type="entry name" value="PNCREATITSAP"/>
</dbReference>
<gene>
    <name evidence="4" type="primary">LOC108901835</name>
</gene>
<evidence type="ECO:0000256" key="1">
    <source>
        <dbReference type="ARBA" id="ARBA00023157"/>
    </source>
</evidence>
<reference evidence="5" key="1">
    <citation type="submission" date="2015-09" db="EMBL/GenBank/DDBJ databases">
        <authorList>
            <person name="Sai Rama Sridatta P."/>
        </authorList>
    </citation>
    <scope>NUCLEOTIDE SEQUENCE [LARGE SCALE GENOMIC DNA]</scope>
</reference>
<accession>A0A4W6BK50</accession>